<organism evidence="5 6">
    <name type="scientific">Mucilaginibacter terrae</name>
    <dbReference type="NCBI Taxonomy" id="1955052"/>
    <lineage>
        <taxon>Bacteria</taxon>
        <taxon>Pseudomonadati</taxon>
        <taxon>Bacteroidota</taxon>
        <taxon>Sphingobacteriia</taxon>
        <taxon>Sphingobacteriales</taxon>
        <taxon>Sphingobacteriaceae</taxon>
        <taxon>Mucilaginibacter</taxon>
    </lineage>
</organism>
<dbReference type="Gene3D" id="1.10.1420.10">
    <property type="match status" value="1"/>
</dbReference>
<evidence type="ECO:0000313" key="5">
    <source>
        <dbReference type="EMBL" id="MDT3405076.1"/>
    </source>
</evidence>
<evidence type="ECO:0000256" key="1">
    <source>
        <dbReference type="ARBA" id="ARBA00022741"/>
    </source>
</evidence>
<evidence type="ECO:0000256" key="3">
    <source>
        <dbReference type="ARBA" id="ARBA00023125"/>
    </source>
</evidence>
<gene>
    <name evidence="5" type="ORF">QE417_004148</name>
</gene>
<evidence type="ECO:0000313" key="6">
    <source>
        <dbReference type="Proteomes" id="UP001258315"/>
    </source>
</evidence>
<dbReference type="Pfam" id="PF00488">
    <property type="entry name" value="MutS_V"/>
    <property type="match status" value="1"/>
</dbReference>
<dbReference type="EMBL" id="JAVLVU010000001">
    <property type="protein sequence ID" value="MDT3405076.1"/>
    <property type="molecule type" value="Genomic_DNA"/>
</dbReference>
<keyword evidence="6" id="KW-1185">Reference proteome</keyword>
<sequence length="443" mass="48974">MSNVNFQTDKQTLTDLSVFDVSGQKSITGLFTPVTFGGGALLARMIKRPLNDPQIIRERLTAIETLQRSSEKLKLNKQDVDFIEYYLASGYAPKKFSLVKALATAVKYRWSNSGSYYITARGTTLLVKLLNAVYQYLQVFIESGSMLIARYYENYNAVFDKPGFELIGKLNGKERLSALKIERCNHLFRGSLKNEVRQLIDIVYELDAFNAVAGKAAQLNFCYPVIVEETDLRLEFSGVFHPLVANAVGSDISFSVNANLCFVTGANMAGKSTLLKSIGIAVLLAHVGFPVPALGMTTTLFSGLFTTINLSDNINAGYSHYYAEVRRVKEIAVKIGELKKVVVIFDELFRGTNVKDALEASVQIIKALAPIKNCVFIISTHIIEAAASIDSIENVFFKCMRTSTASQEFTYSYKLENGVCTERVGLKIIEDEGIVALLKANAE</sequence>
<keyword evidence="3" id="KW-0238">DNA-binding</keyword>
<dbReference type="SUPFAM" id="SSF52540">
    <property type="entry name" value="P-loop containing nucleoside triphosphate hydrolases"/>
    <property type="match status" value="1"/>
</dbReference>
<name>A0ABU3GZ87_9SPHI</name>
<keyword evidence="2" id="KW-0067">ATP-binding</keyword>
<dbReference type="SMART" id="SM00534">
    <property type="entry name" value="MUTSac"/>
    <property type="match status" value="1"/>
</dbReference>
<feature type="domain" description="DNA mismatch repair proteins mutS family" evidence="4">
    <location>
        <begin position="258"/>
        <end position="443"/>
    </location>
</feature>
<dbReference type="PANTHER" id="PTHR11361">
    <property type="entry name" value="DNA MISMATCH REPAIR PROTEIN MUTS FAMILY MEMBER"/>
    <property type="match status" value="1"/>
</dbReference>
<dbReference type="Proteomes" id="UP001258315">
    <property type="component" value="Unassembled WGS sequence"/>
</dbReference>
<dbReference type="SUPFAM" id="SSF48334">
    <property type="entry name" value="DNA repair protein MutS, domain III"/>
    <property type="match status" value="1"/>
</dbReference>
<comment type="caution">
    <text evidence="5">The sequence shown here is derived from an EMBL/GenBank/DDBJ whole genome shotgun (WGS) entry which is preliminary data.</text>
</comment>
<proteinExistence type="predicted"/>
<reference evidence="6" key="1">
    <citation type="submission" date="2023-07" db="EMBL/GenBank/DDBJ databases">
        <title>Functional and genomic diversity of the sorghum phyllosphere microbiome.</title>
        <authorList>
            <person name="Shade A."/>
        </authorList>
    </citation>
    <scope>NUCLEOTIDE SEQUENCE [LARGE SCALE GENOMIC DNA]</scope>
    <source>
        <strain evidence="6">SORGH_AS_0422</strain>
    </source>
</reference>
<evidence type="ECO:0000259" key="4">
    <source>
        <dbReference type="SMART" id="SM00534"/>
    </source>
</evidence>
<dbReference type="InterPro" id="IPR045076">
    <property type="entry name" value="MutS"/>
</dbReference>
<dbReference type="InterPro" id="IPR000432">
    <property type="entry name" value="DNA_mismatch_repair_MutS_C"/>
</dbReference>
<dbReference type="PANTHER" id="PTHR11361:SF152">
    <property type="entry name" value="DNA MISMATCH REPAIR PROTEIN"/>
    <property type="match status" value="1"/>
</dbReference>
<accession>A0ABU3GZ87</accession>
<dbReference type="RefSeq" id="WP_311953158.1">
    <property type="nucleotide sequence ID" value="NZ_JAVLVU010000001.1"/>
</dbReference>
<dbReference type="InterPro" id="IPR027417">
    <property type="entry name" value="P-loop_NTPase"/>
</dbReference>
<dbReference type="InterPro" id="IPR036187">
    <property type="entry name" value="DNA_mismatch_repair_MutS_sf"/>
</dbReference>
<dbReference type="Gene3D" id="3.40.50.300">
    <property type="entry name" value="P-loop containing nucleotide triphosphate hydrolases"/>
    <property type="match status" value="1"/>
</dbReference>
<evidence type="ECO:0000256" key="2">
    <source>
        <dbReference type="ARBA" id="ARBA00022840"/>
    </source>
</evidence>
<protein>
    <submittedName>
        <fullName evidence="5">DNA mismatch repair protein MutS</fullName>
    </submittedName>
</protein>
<keyword evidence="1" id="KW-0547">Nucleotide-binding</keyword>